<keyword evidence="8 13" id="KW-0472">Membrane</keyword>
<dbReference type="AlphaFoldDB" id="A0A2U9CRN0"/>
<reference evidence="15 17" key="1">
    <citation type="submission" date="2017-12" db="EMBL/GenBank/DDBJ databases">
        <title>Integrating genomic resources of turbot (Scophthalmus maximus) in depth evaluation of genetic and physical mapping variation across individuals.</title>
        <authorList>
            <person name="Martinez P."/>
        </authorList>
    </citation>
    <scope>NUCLEOTIDE SEQUENCE [LARGE SCALE GENOMIC DNA]</scope>
</reference>
<dbReference type="STRING" id="52904.ENSSMAP00000022114"/>
<dbReference type="FunFam" id="1.50.40.10:FF:000011">
    <property type="entry name" value="Mitochondrial thiamine pyrophosphate carrier 1"/>
    <property type="match status" value="1"/>
</dbReference>
<sequence length="323" mass="35145">MVGFDPGAQGAALSPEEAALAGSAAGMVTRALISPFDILKIRFQLQIERVSSQRPEGKYQGLFQASRCILSEEGLSAFWKGHIPAQLLSICFGAVQFASFQFLTEVAHKSTPYDSQTAGVHFLCGGLSACSATVVCQPLDTLRTRFAAQGEPKVYRSLRHAVSTMCRSEGILAFYRGLIPTLTAVFPYAGLQFFSYNVFKNLLAPPPTSGSSGGNLRSLVCGSGAGIISKTLTYPFDLFKKRLQVGGFEAARVHFGQVRSYRGLVDCMVQIAKEEGVRGFFKGLSPSLVKAALSTGFTFFWYEVFLDVMRDLKQRRRATGLAR</sequence>
<comment type="catalytic activity">
    <reaction evidence="12">
        <text>thiamine phosphate(out) + thiamine diphosphate(in) = thiamine phosphate(in) + thiamine diphosphate(out)</text>
        <dbReference type="Rhea" id="RHEA:73383"/>
        <dbReference type="ChEBI" id="CHEBI:37575"/>
        <dbReference type="ChEBI" id="CHEBI:58937"/>
    </reaction>
</comment>
<evidence type="ECO:0000256" key="7">
    <source>
        <dbReference type="ARBA" id="ARBA00023128"/>
    </source>
</evidence>
<dbReference type="PRINTS" id="PR00926">
    <property type="entry name" value="MITOCARRIER"/>
</dbReference>
<dbReference type="InterPro" id="IPR002067">
    <property type="entry name" value="MCP"/>
</dbReference>
<comment type="subcellular location">
    <subcellularLocation>
        <location evidence="1">Mitochondrion membrane</location>
        <topology evidence="1">Multi-pass membrane protein</topology>
    </subcellularLocation>
</comment>
<evidence type="ECO:0000256" key="1">
    <source>
        <dbReference type="ARBA" id="ARBA00004225"/>
    </source>
</evidence>
<dbReference type="InterPro" id="IPR018108">
    <property type="entry name" value="MCP_transmembrane"/>
</dbReference>
<evidence type="ECO:0000256" key="10">
    <source>
        <dbReference type="ARBA" id="ARBA00040836"/>
    </source>
</evidence>
<proteinExistence type="inferred from homology"/>
<dbReference type="GeneID" id="118289502"/>
<evidence type="ECO:0000256" key="14">
    <source>
        <dbReference type="RuleBase" id="RU000488"/>
    </source>
</evidence>
<comment type="similarity">
    <text evidence="2 14">Belongs to the mitochondrial carrier (TC 2.A.29) family.</text>
</comment>
<evidence type="ECO:0000256" key="4">
    <source>
        <dbReference type="ARBA" id="ARBA00022692"/>
    </source>
</evidence>
<dbReference type="OMA" id="MYVCYGA"/>
<dbReference type="GeneTree" id="ENSGT00550000074902"/>
<evidence type="ECO:0000313" key="16">
    <source>
        <dbReference type="Ensembl" id="ENSSMAP00000022114.1"/>
    </source>
</evidence>
<dbReference type="Proteomes" id="UP000246464">
    <property type="component" value="Chromosome 19"/>
</dbReference>
<dbReference type="OrthoDB" id="18574at2759"/>
<organism evidence="15 17">
    <name type="scientific">Scophthalmus maximus</name>
    <name type="common">Turbot</name>
    <name type="synonym">Psetta maxima</name>
    <dbReference type="NCBI Taxonomy" id="52904"/>
    <lineage>
        <taxon>Eukaryota</taxon>
        <taxon>Metazoa</taxon>
        <taxon>Chordata</taxon>
        <taxon>Craniata</taxon>
        <taxon>Vertebrata</taxon>
        <taxon>Euteleostomi</taxon>
        <taxon>Actinopterygii</taxon>
        <taxon>Neopterygii</taxon>
        <taxon>Teleostei</taxon>
        <taxon>Neoteleostei</taxon>
        <taxon>Acanthomorphata</taxon>
        <taxon>Carangaria</taxon>
        <taxon>Pleuronectiformes</taxon>
        <taxon>Pleuronectoidei</taxon>
        <taxon>Scophthalmidae</taxon>
        <taxon>Scophthalmus</taxon>
    </lineage>
</organism>
<dbReference type="Bgee" id="ENSSMAG00000013531">
    <property type="expression patterns" value="Expressed in pharyngeal gill and 6 other cell types or tissues"/>
</dbReference>
<dbReference type="Pfam" id="PF00153">
    <property type="entry name" value="Mito_carr"/>
    <property type="match status" value="3"/>
</dbReference>
<reference evidence="16" key="2">
    <citation type="submission" date="2020-05" db="EMBL/GenBank/DDBJ databases">
        <authorList>
            <person name="Moser M."/>
        </authorList>
    </citation>
    <scope>NUCLEOTIDE SEQUENCE [LARGE SCALE GENOMIC DNA]</scope>
</reference>
<evidence type="ECO:0000256" key="8">
    <source>
        <dbReference type="ARBA" id="ARBA00023136"/>
    </source>
</evidence>
<dbReference type="Gene3D" id="1.50.40.10">
    <property type="entry name" value="Mitochondrial carrier domain"/>
    <property type="match status" value="1"/>
</dbReference>
<dbReference type="PROSITE" id="PS50920">
    <property type="entry name" value="SOLCAR"/>
    <property type="match status" value="3"/>
</dbReference>
<evidence type="ECO:0000256" key="2">
    <source>
        <dbReference type="ARBA" id="ARBA00006375"/>
    </source>
</evidence>
<evidence type="ECO:0000256" key="12">
    <source>
        <dbReference type="ARBA" id="ARBA00050799"/>
    </source>
</evidence>
<dbReference type="GO" id="GO:0031966">
    <property type="term" value="C:mitochondrial membrane"/>
    <property type="evidence" value="ECO:0007669"/>
    <property type="project" value="UniProtKB-SubCell"/>
</dbReference>
<dbReference type="PANTHER" id="PTHR24089">
    <property type="entry name" value="SOLUTE CARRIER FAMILY 25"/>
    <property type="match status" value="1"/>
</dbReference>
<keyword evidence="3 14" id="KW-0813">Transport</keyword>
<keyword evidence="7" id="KW-0496">Mitochondrion</keyword>
<dbReference type="GO" id="GO:0042723">
    <property type="term" value="P:thiamine-containing compound metabolic process"/>
    <property type="evidence" value="ECO:0007669"/>
    <property type="project" value="UniProtKB-ARBA"/>
</dbReference>
<evidence type="ECO:0000256" key="3">
    <source>
        <dbReference type="ARBA" id="ARBA00022448"/>
    </source>
</evidence>
<evidence type="ECO:0000256" key="9">
    <source>
        <dbReference type="ARBA" id="ARBA00037549"/>
    </source>
</evidence>
<evidence type="ECO:0000256" key="11">
    <source>
        <dbReference type="ARBA" id="ARBA00041879"/>
    </source>
</evidence>
<evidence type="ECO:0000313" key="15">
    <source>
        <dbReference type="EMBL" id="AWP18833.1"/>
    </source>
</evidence>
<keyword evidence="4 13" id="KW-0812">Transmembrane</keyword>
<dbReference type="CTD" id="60386"/>
<dbReference type="RefSeq" id="XP_035472462.1">
    <property type="nucleotide sequence ID" value="XM_035616569.2"/>
</dbReference>
<dbReference type="Proteomes" id="UP000694558">
    <property type="component" value="Chromosome 19"/>
</dbReference>
<name>A0A2U9CRN0_SCOMX</name>
<dbReference type="Ensembl" id="ENSSMAT00000022372.2">
    <property type="protein sequence ID" value="ENSSMAP00000022114.1"/>
    <property type="gene ID" value="ENSSMAG00000013531.2"/>
</dbReference>
<feature type="repeat" description="Solcar" evidence="13">
    <location>
        <begin position="120"/>
        <end position="202"/>
    </location>
</feature>
<dbReference type="EMBL" id="CP026261">
    <property type="protein sequence ID" value="AWP18833.1"/>
    <property type="molecule type" value="Genomic_DNA"/>
</dbReference>
<accession>A0A2U9CRN0</accession>
<reference evidence="16" key="3">
    <citation type="submission" date="2023-05" db="EMBL/GenBank/DDBJ databases">
        <title>High-quality long-read genome of Scophthalmus maximus.</title>
        <authorList>
            <person name="Lien S."/>
            <person name="Martinez P."/>
        </authorList>
    </citation>
    <scope>NUCLEOTIDE SEQUENCE [LARGE SCALE GENOMIC DNA]</scope>
</reference>
<dbReference type="GO" id="GO:0090422">
    <property type="term" value="F:thiamine pyrophosphate transmembrane transporter activity"/>
    <property type="evidence" value="ECO:0007669"/>
    <property type="project" value="UniProtKB-ARBA"/>
</dbReference>
<protein>
    <recommendedName>
        <fullName evidence="10">Mitochondrial thiamine pyrophosphate carrier</fullName>
    </recommendedName>
    <alternativeName>
        <fullName evidence="11">Solute carrier family 25 member 19</fullName>
    </alternativeName>
</protein>
<evidence type="ECO:0000256" key="13">
    <source>
        <dbReference type="PROSITE-ProRule" id="PRU00282"/>
    </source>
</evidence>
<dbReference type="RefSeq" id="XP_035472461.1">
    <property type="nucleotide sequence ID" value="XM_035616568.2"/>
</dbReference>
<keyword evidence="17" id="KW-1185">Reference proteome</keyword>
<keyword evidence="5" id="KW-0677">Repeat</keyword>
<dbReference type="KEGG" id="smau:118289502"/>
<keyword evidence="6" id="KW-1133">Transmembrane helix</keyword>
<feature type="repeat" description="Solcar" evidence="13">
    <location>
        <begin position="13"/>
        <end position="106"/>
    </location>
</feature>
<evidence type="ECO:0000256" key="6">
    <source>
        <dbReference type="ARBA" id="ARBA00022989"/>
    </source>
</evidence>
<reference evidence="16" key="4">
    <citation type="submission" date="2025-05" db="UniProtKB">
        <authorList>
            <consortium name="Ensembl"/>
        </authorList>
    </citation>
    <scope>IDENTIFICATION</scope>
</reference>
<evidence type="ECO:0000256" key="5">
    <source>
        <dbReference type="ARBA" id="ARBA00022737"/>
    </source>
</evidence>
<feature type="repeat" description="Solcar" evidence="13">
    <location>
        <begin position="213"/>
        <end position="308"/>
    </location>
</feature>
<gene>
    <name evidence="16" type="primary">slc25a19</name>
    <name evidence="15" type="ORF">SMAX5B_020933</name>
</gene>
<dbReference type="InterPro" id="IPR023395">
    <property type="entry name" value="MCP_dom_sf"/>
</dbReference>
<dbReference type="SUPFAM" id="SSF103506">
    <property type="entry name" value="Mitochondrial carrier"/>
    <property type="match status" value="1"/>
</dbReference>
<evidence type="ECO:0000313" key="17">
    <source>
        <dbReference type="Proteomes" id="UP000246464"/>
    </source>
</evidence>
<comment type="function">
    <text evidence="9">Mitochondrial transporter mediating uptake of thiamine diphosphate into mitochondria. It is not clear if the antiporter activity is affected by the membrane potential or by the proton electrochemical gradient.</text>
</comment>